<reference evidence="2" key="1">
    <citation type="journal article" date="2019" name="Gigascience">
        <title>De novo genome assembly of the endangered Acer yangbiense, a plant species with extremely small populations endemic to Yunnan Province, China.</title>
        <authorList>
            <person name="Yang J."/>
            <person name="Wariss H.M."/>
            <person name="Tao L."/>
            <person name="Zhang R."/>
            <person name="Yun Q."/>
            <person name="Hollingsworth P."/>
            <person name="Dao Z."/>
            <person name="Luo G."/>
            <person name="Guo H."/>
            <person name="Ma Y."/>
            <person name="Sun W."/>
        </authorList>
    </citation>
    <scope>NUCLEOTIDE SEQUENCE [LARGE SCALE GENOMIC DNA]</scope>
    <source>
        <strain evidence="2">cv. Malutang</strain>
    </source>
</reference>
<dbReference type="AlphaFoldDB" id="A0A5C7IHN5"/>
<organism evidence="1 2">
    <name type="scientific">Acer yangbiense</name>
    <dbReference type="NCBI Taxonomy" id="1000413"/>
    <lineage>
        <taxon>Eukaryota</taxon>
        <taxon>Viridiplantae</taxon>
        <taxon>Streptophyta</taxon>
        <taxon>Embryophyta</taxon>
        <taxon>Tracheophyta</taxon>
        <taxon>Spermatophyta</taxon>
        <taxon>Magnoliopsida</taxon>
        <taxon>eudicotyledons</taxon>
        <taxon>Gunneridae</taxon>
        <taxon>Pentapetalae</taxon>
        <taxon>rosids</taxon>
        <taxon>malvids</taxon>
        <taxon>Sapindales</taxon>
        <taxon>Sapindaceae</taxon>
        <taxon>Hippocastanoideae</taxon>
        <taxon>Acereae</taxon>
        <taxon>Acer</taxon>
    </lineage>
</organism>
<name>A0A5C7IHN5_9ROSI</name>
<keyword evidence="2" id="KW-1185">Reference proteome</keyword>
<dbReference type="Proteomes" id="UP000323000">
    <property type="component" value="Chromosome 2"/>
</dbReference>
<evidence type="ECO:0000313" key="1">
    <source>
        <dbReference type="EMBL" id="TXG68847.1"/>
    </source>
</evidence>
<proteinExistence type="predicted"/>
<protein>
    <submittedName>
        <fullName evidence="1">Uncharacterized protein</fullName>
    </submittedName>
</protein>
<accession>A0A5C7IHN5</accession>
<evidence type="ECO:0000313" key="2">
    <source>
        <dbReference type="Proteomes" id="UP000323000"/>
    </source>
</evidence>
<dbReference type="EMBL" id="VAHF01000002">
    <property type="protein sequence ID" value="TXG68847.1"/>
    <property type="molecule type" value="Genomic_DNA"/>
</dbReference>
<dbReference type="OrthoDB" id="4062651at2759"/>
<gene>
    <name evidence="1" type="ORF">EZV62_003782</name>
</gene>
<comment type="caution">
    <text evidence="1">The sequence shown here is derived from an EMBL/GenBank/DDBJ whole genome shotgun (WGS) entry which is preliminary data.</text>
</comment>
<sequence length="185" mass="21252">MQGPNKCKSAFLVDQEWLGNNIDSPKKARDLKHVPVLLDWGIDESSLIGLSVIRRRDIPEPLVVKFLPILLPPLLITSQMKRLLIRHQFVNVVADGATKEIHIFSKDVKLRIAKWKLRLRPTHKIEDYHGYVSITKESNVQQNYEEVEYVRTESIEPWDVVSTSTSSTFEIVSKSVDVHPLLTNM</sequence>